<dbReference type="PANTHER" id="PTHR12608:SF1">
    <property type="entry name" value="TRANSMEMBRANE PROTEIN 165"/>
    <property type="match status" value="1"/>
</dbReference>
<dbReference type="InterPro" id="IPR001727">
    <property type="entry name" value="GDT1-like"/>
</dbReference>
<comment type="subcellular location">
    <subcellularLocation>
        <location evidence="1 6">Membrane</location>
        <topology evidence="1 6">Multi-pass membrane protein</topology>
    </subcellularLocation>
</comment>
<feature type="transmembrane region" description="Helical" evidence="6">
    <location>
        <begin position="67"/>
        <end position="85"/>
    </location>
</feature>
<comment type="similarity">
    <text evidence="2 6">Belongs to the GDT1 family.</text>
</comment>
<keyword evidence="4 6" id="KW-1133">Transmembrane helix</keyword>
<dbReference type="GO" id="GO:0046873">
    <property type="term" value="F:metal ion transmembrane transporter activity"/>
    <property type="evidence" value="ECO:0007669"/>
    <property type="project" value="InterPro"/>
</dbReference>
<gene>
    <name evidence="7" type="ORF">FRZ61_06590</name>
</gene>
<evidence type="ECO:0000256" key="1">
    <source>
        <dbReference type="ARBA" id="ARBA00004141"/>
    </source>
</evidence>
<feature type="transmembrane region" description="Helical" evidence="6">
    <location>
        <begin position="97"/>
        <end position="113"/>
    </location>
</feature>
<evidence type="ECO:0000256" key="3">
    <source>
        <dbReference type="ARBA" id="ARBA00022692"/>
    </source>
</evidence>
<dbReference type="Pfam" id="PF01169">
    <property type="entry name" value="GDT1"/>
    <property type="match status" value="2"/>
</dbReference>
<accession>A0A5J6MX07</accession>
<feature type="transmembrane region" description="Helical" evidence="6">
    <location>
        <begin position="166"/>
        <end position="184"/>
    </location>
</feature>
<keyword evidence="3 6" id="KW-0812">Transmembrane</keyword>
<feature type="transmembrane region" description="Helical" evidence="6">
    <location>
        <begin position="37"/>
        <end position="61"/>
    </location>
</feature>
<evidence type="ECO:0000256" key="6">
    <source>
        <dbReference type="RuleBase" id="RU365102"/>
    </source>
</evidence>
<sequence length="190" mass="19986">MESLLVSTGAVAISEIGDKTQLLALLLATRFRQPVPIILGILVATVLNHAVAALAGSWVASAVDPEWLRWGVAILFLAMAAWALIPDKIDEGEVKSFGAHGAFLATTIAFFLAEMGDKTQIATAALAARFETVIPVVIGTTAGMLIADVPAVLCGHAFAHKINPRYVRYVAAVIFAGLGITMLMEDGLFA</sequence>
<evidence type="ECO:0000313" key="7">
    <source>
        <dbReference type="EMBL" id="QEX20740.1"/>
    </source>
</evidence>
<proteinExistence type="inferred from homology"/>
<organism evidence="7 8">
    <name type="scientific">Hypericibacter adhaerens</name>
    <dbReference type="NCBI Taxonomy" id="2602016"/>
    <lineage>
        <taxon>Bacteria</taxon>
        <taxon>Pseudomonadati</taxon>
        <taxon>Pseudomonadota</taxon>
        <taxon>Alphaproteobacteria</taxon>
        <taxon>Rhodospirillales</taxon>
        <taxon>Dongiaceae</taxon>
        <taxon>Hypericibacter</taxon>
    </lineage>
</organism>
<name>A0A5J6MX07_9PROT</name>
<evidence type="ECO:0000256" key="4">
    <source>
        <dbReference type="ARBA" id="ARBA00022989"/>
    </source>
</evidence>
<dbReference type="KEGG" id="hadh:FRZ61_06590"/>
<dbReference type="OrthoDB" id="9801356at2"/>
<dbReference type="GO" id="GO:0016020">
    <property type="term" value="C:membrane"/>
    <property type="evidence" value="ECO:0007669"/>
    <property type="project" value="UniProtKB-SubCell"/>
</dbReference>
<evidence type="ECO:0000313" key="8">
    <source>
        <dbReference type="Proteomes" id="UP000325797"/>
    </source>
</evidence>
<protein>
    <recommendedName>
        <fullName evidence="6">GDT1 family protein</fullName>
    </recommendedName>
</protein>
<dbReference type="PANTHER" id="PTHR12608">
    <property type="entry name" value="TRANSMEMBRANE PROTEIN HTP-1 RELATED"/>
    <property type="match status" value="1"/>
</dbReference>
<evidence type="ECO:0000256" key="5">
    <source>
        <dbReference type="ARBA" id="ARBA00023136"/>
    </source>
</evidence>
<keyword evidence="5 6" id="KW-0472">Membrane</keyword>
<reference evidence="7 8" key="1">
    <citation type="submission" date="2019-08" db="EMBL/GenBank/DDBJ databases">
        <title>Hyperibacter terrae gen. nov., sp. nov. and Hyperibacter viscosus sp. nov., two new members in the family Rhodospirillaceae isolated from the rhizosphere of Hypericum perforatum.</title>
        <authorList>
            <person name="Noviana Z."/>
        </authorList>
    </citation>
    <scope>NUCLEOTIDE SEQUENCE [LARGE SCALE GENOMIC DNA]</scope>
    <source>
        <strain evidence="7 8">R5959</strain>
    </source>
</reference>
<feature type="transmembrane region" description="Helical" evidence="6">
    <location>
        <begin position="133"/>
        <end position="154"/>
    </location>
</feature>
<evidence type="ECO:0000256" key="2">
    <source>
        <dbReference type="ARBA" id="ARBA00009190"/>
    </source>
</evidence>
<dbReference type="EMBL" id="CP042582">
    <property type="protein sequence ID" value="QEX20740.1"/>
    <property type="molecule type" value="Genomic_DNA"/>
</dbReference>
<dbReference type="Proteomes" id="UP000325797">
    <property type="component" value="Chromosome"/>
</dbReference>
<dbReference type="AlphaFoldDB" id="A0A5J6MX07"/>
<keyword evidence="8" id="KW-1185">Reference proteome</keyword>
<dbReference type="RefSeq" id="WP_151114962.1">
    <property type="nucleotide sequence ID" value="NZ_CP042582.1"/>
</dbReference>